<comment type="caution">
    <text evidence="7">The sequence shown here is derived from an EMBL/GenBank/DDBJ whole genome shotgun (WGS) entry which is preliminary data.</text>
</comment>
<evidence type="ECO:0000313" key="7">
    <source>
        <dbReference type="EMBL" id="KAJ1722441.1"/>
    </source>
</evidence>
<evidence type="ECO:0000313" key="8">
    <source>
        <dbReference type="Proteomes" id="UP001149813"/>
    </source>
</evidence>
<dbReference type="Pfam" id="PF03073">
    <property type="entry name" value="TspO_MBR"/>
    <property type="match status" value="1"/>
</dbReference>
<keyword evidence="4 6" id="KW-1133">Transmembrane helix</keyword>
<dbReference type="InterPro" id="IPR038330">
    <property type="entry name" value="TspO/MBR-related_sf"/>
</dbReference>
<keyword evidence="8" id="KW-1185">Reference proteome</keyword>
<comment type="similarity">
    <text evidence="2">Belongs to the TspO/BZRP family.</text>
</comment>
<dbReference type="EMBL" id="JANBOJ010000111">
    <property type="protein sequence ID" value="KAJ1722441.1"/>
    <property type="molecule type" value="Genomic_DNA"/>
</dbReference>
<gene>
    <name evidence="7" type="ORF">LPJ53_003125</name>
</gene>
<organism evidence="7 8">
    <name type="scientific">Coemansia erecta</name>
    <dbReference type="NCBI Taxonomy" id="147472"/>
    <lineage>
        <taxon>Eukaryota</taxon>
        <taxon>Fungi</taxon>
        <taxon>Fungi incertae sedis</taxon>
        <taxon>Zoopagomycota</taxon>
        <taxon>Kickxellomycotina</taxon>
        <taxon>Kickxellomycetes</taxon>
        <taxon>Kickxellales</taxon>
        <taxon>Kickxellaceae</taxon>
        <taxon>Coemansia</taxon>
    </lineage>
</organism>
<keyword evidence="5 6" id="KW-0472">Membrane</keyword>
<comment type="subcellular location">
    <subcellularLocation>
        <location evidence="1">Membrane</location>
        <topology evidence="1">Multi-pass membrane protein</topology>
    </subcellularLocation>
</comment>
<feature type="transmembrane region" description="Helical" evidence="6">
    <location>
        <begin position="86"/>
        <end position="105"/>
    </location>
</feature>
<name>A0A9W8CSA5_9FUNG</name>
<accession>A0A9W8CSA5</accession>
<sequence>MSSWSALSIGVPLCAGMGLAFSTLRPSAAGWHNRLRKPTYNIEHRMLMPLFAAIYTLQGLAAYLATNEMMLAQRTSEMIATRAGQLGLGFYWLGLTFLVFWPSIIGYESSHSPGHGHGHGWALKLAMVDIVVALGFQFLAMVQFFRLTAVGGLIMLLVFFAMTALGVWNAALVQKSGHLLPL</sequence>
<dbReference type="OrthoDB" id="8841220at2759"/>
<evidence type="ECO:0000256" key="5">
    <source>
        <dbReference type="ARBA" id="ARBA00023136"/>
    </source>
</evidence>
<keyword evidence="3 6" id="KW-0812">Transmembrane</keyword>
<evidence type="ECO:0000256" key="1">
    <source>
        <dbReference type="ARBA" id="ARBA00004141"/>
    </source>
</evidence>
<dbReference type="AlphaFoldDB" id="A0A9W8CSA5"/>
<protein>
    <submittedName>
        <fullName evidence="7">Uncharacterized protein</fullName>
    </submittedName>
</protein>
<feature type="transmembrane region" description="Helical" evidence="6">
    <location>
        <begin position="152"/>
        <end position="172"/>
    </location>
</feature>
<evidence type="ECO:0000256" key="6">
    <source>
        <dbReference type="SAM" id="Phobius"/>
    </source>
</evidence>
<feature type="transmembrane region" description="Helical" evidence="6">
    <location>
        <begin position="125"/>
        <end position="145"/>
    </location>
</feature>
<reference evidence="7" key="1">
    <citation type="submission" date="2022-07" db="EMBL/GenBank/DDBJ databases">
        <title>Phylogenomic reconstructions and comparative analyses of Kickxellomycotina fungi.</title>
        <authorList>
            <person name="Reynolds N.K."/>
            <person name="Stajich J.E."/>
            <person name="Barry K."/>
            <person name="Grigoriev I.V."/>
            <person name="Crous P."/>
            <person name="Smith M.E."/>
        </authorList>
    </citation>
    <scope>NUCLEOTIDE SEQUENCE</scope>
    <source>
        <strain evidence="7">NBRC 32514</strain>
    </source>
</reference>
<proteinExistence type="inferred from homology"/>
<dbReference type="Proteomes" id="UP001149813">
    <property type="component" value="Unassembled WGS sequence"/>
</dbReference>
<dbReference type="GO" id="GO:0016020">
    <property type="term" value="C:membrane"/>
    <property type="evidence" value="ECO:0007669"/>
    <property type="project" value="UniProtKB-SubCell"/>
</dbReference>
<dbReference type="InterPro" id="IPR004307">
    <property type="entry name" value="TspO_MBR"/>
</dbReference>
<feature type="transmembrane region" description="Helical" evidence="6">
    <location>
        <begin position="46"/>
        <end position="65"/>
    </location>
</feature>
<evidence type="ECO:0000256" key="3">
    <source>
        <dbReference type="ARBA" id="ARBA00022692"/>
    </source>
</evidence>
<evidence type="ECO:0000256" key="2">
    <source>
        <dbReference type="ARBA" id="ARBA00007524"/>
    </source>
</evidence>
<dbReference type="Gene3D" id="1.20.1260.100">
    <property type="entry name" value="TspO/MBR protein"/>
    <property type="match status" value="1"/>
</dbReference>
<evidence type="ECO:0000256" key="4">
    <source>
        <dbReference type="ARBA" id="ARBA00022989"/>
    </source>
</evidence>